<keyword evidence="1" id="KW-0812">Transmembrane</keyword>
<dbReference type="EMBL" id="LT607750">
    <property type="protein sequence ID" value="SCG53131.1"/>
    <property type="molecule type" value="Genomic_DNA"/>
</dbReference>
<feature type="transmembrane region" description="Helical" evidence="1">
    <location>
        <begin position="200"/>
        <end position="218"/>
    </location>
</feature>
<name>A0A1C5I591_9ACTN</name>
<feature type="transmembrane region" description="Helical" evidence="1">
    <location>
        <begin position="6"/>
        <end position="25"/>
    </location>
</feature>
<evidence type="ECO:0008006" key="4">
    <source>
        <dbReference type="Google" id="ProtNLM"/>
    </source>
</evidence>
<keyword evidence="3" id="KW-1185">Reference proteome</keyword>
<gene>
    <name evidence="2" type="ORF">GA0070609_2762</name>
</gene>
<protein>
    <recommendedName>
        <fullName evidence="4">Zinc transporter, ZIP family</fullName>
    </recommendedName>
</protein>
<evidence type="ECO:0000313" key="3">
    <source>
        <dbReference type="Proteomes" id="UP000198217"/>
    </source>
</evidence>
<feature type="transmembrane region" description="Helical" evidence="1">
    <location>
        <begin position="37"/>
        <end position="57"/>
    </location>
</feature>
<sequence>MTLTRAGSLWAALAAAVALGALHLLAPAIRRRLPVPIHAATSLGGGIAAAYVFLYLLPRLAEGNQAVAHVLEEEVTATPARGFVLFLVALVGFFTFYALERVTHRSQQRRQEPTRLVFGFQLGFFALYSGLITYTLATKLDAGLGPAVLFAVAMGLHVLATDGVLAEHFPVSLTTGWRLVLVAGAAGGWVTAVAVQPTGVLMNVLTAFLGGGILLNVFVDELAPERHSSLTWFTVGLVAYSGLLAFATFTTDVGAA</sequence>
<dbReference type="AlphaFoldDB" id="A0A1C5I591"/>
<feature type="transmembrane region" description="Helical" evidence="1">
    <location>
        <begin position="143"/>
        <end position="165"/>
    </location>
</feature>
<reference evidence="2 3" key="1">
    <citation type="submission" date="2016-06" db="EMBL/GenBank/DDBJ databases">
        <authorList>
            <person name="Kjaerup R.B."/>
            <person name="Dalgaard T.S."/>
            <person name="Juul-Madsen H.R."/>
        </authorList>
    </citation>
    <scope>NUCLEOTIDE SEQUENCE [LARGE SCALE GENOMIC DNA]</scope>
    <source>
        <strain evidence="2 3">DSM 43904</strain>
    </source>
</reference>
<feature type="transmembrane region" description="Helical" evidence="1">
    <location>
        <begin position="116"/>
        <end position="137"/>
    </location>
</feature>
<dbReference type="RefSeq" id="WP_088994166.1">
    <property type="nucleotide sequence ID" value="NZ_LT607750.1"/>
</dbReference>
<feature type="transmembrane region" description="Helical" evidence="1">
    <location>
        <begin position="230"/>
        <end position="249"/>
    </location>
</feature>
<evidence type="ECO:0000256" key="1">
    <source>
        <dbReference type="SAM" id="Phobius"/>
    </source>
</evidence>
<keyword evidence="1" id="KW-1133">Transmembrane helix</keyword>
<organism evidence="2 3">
    <name type="scientific">Micromonospora echinaurantiaca</name>
    <dbReference type="NCBI Taxonomy" id="47857"/>
    <lineage>
        <taxon>Bacteria</taxon>
        <taxon>Bacillati</taxon>
        <taxon>Actinomycetota</taxon>
        <taxon>Actinomycetes</taxon>
        <taxon>Micromonosporales</taxon>
        <taxon>Micromonosporaceae</taxon>
        <taxon>Micromonospora</taxon>
    </lineage>
</organism>
<feature type="transmembrane region" description="Helical" evidence="1">
    <location>
        <begin position="77"/>
        <end position="96"/>
    </location>
</feature>
<feature type="transmembrane region" description="Helical" evidence="1">
    <location>
        <begin position="177"/>
        <end position="194"/>
    </location>
</feature>
<dbReference type="Proteomes" id="UP000198217">
    <property type="component" value="Chromosome I"/>
</dbReference>
<evidence type="ECO:0000313" key="2">
    <source>
        <dbReference type="EMBL" id="SCG53131.1"/>
    </source>
</evidence>
<keyword evidence="1" id="KW-0472">Membrane</keyword>
<accession>A0A1C5I591</accession>
<proteinExistence type="predicted"/>